<keyword evidence="3" id="KW-1185">Reference proteome</keyword>
<dbReference type="EMBL" id="CAMPGE010015084">
    <property type="protein sequence ID" value="CAI2373727.1"/>
    <property type="molecule type" value="Genomic_DNA"/>
</dbReference>
<name>A0AAD1XJB5_EUPCR</name>
<organism evidence="2 3">
    <name type="scientific">Euplotes crassus</name>
    <dbReference type="NCBI Taxonomy" id="5936"/>
    <lineage>
        <taxon>Eukaryota</taxon>
        <taxon>Sar</taxon>
        <taxon>Alveolata</taxon>
        <taxon>Ciliophora</taxon>
        <taxon>Intramacronucleata</taxon>
        <taxon>Spirotrichea</taxon>
        <taxon>Hypotrichia</taxon>
        <taxon>Euplotida</taxon>
        <taxon>Euplotidae</taxon>
        <taxon>Moneuplotes</taxon>
    </lineage>
</organism>
<comment type="caution">
    <text evidence="2">The sequence shown here is derived from an EMBL/GenBank/DDBJ whole genome shotgun (WGS) entry which is preliminary data.</text>
</comment>
<protein>
    <submittedName>
        <fullName evidence="2">Uncharacterized protein</fullName>
    </submittedName>
</protein>
<feature type="region of interest" description="Disordered" evidence="1">
    <location>
        <begin position="1"/>
        <end position="20"/>
    </location>
</feature>
<accession>A0AAD1XJB5</accession>
<gene>
    <name evidence="2" type="ORF">ECRASSUSDP1_LOCUS15073</name>
</gene>
<proteinExistence type="predicted"/>
<reference evidence="2" key="1">
    <citation type="submission" date="2023-07" db="EMBL/GenBank/DDBJ databases">
        <authorList>
            <consortium name="AG Swart"/>
            <person name="Singh M."/>
            <person name="Singh A."/>
            <person name="Seah K."/>
            <person name="Emmerich C."/>
        </authorList>
    </citation>
    <scope>NUCLEOTIDE SEQUENCE</scope>
    <source>
        <strain evidence="2">DP1</strain>
    </source>
</reference>
<sequence>MESEELGTCKSAPVHQEDPSECKISKETEMLIGKTVINSESRYSKEQIKGLQNRGIGFSDFGNWAKDCWICVNKFVCANSVPC</sequence>
<evidence type="ECO:0000256" key="1">
    <source>
        <dbReference type="SAM" id="MobiDB-lite"/>
    </source>
</evidence>
<evidence type="ECO:0000313" key="3">
    <source>
        <dbReference type="Proteomes" id="UP001295684"/>
    </source>
</evidence>
<evidence type="ECO:0000313" key="2">
    <source>
        <dbReference type="EMBL" id="CAI2373727.1"/>
    </source>
</evidence>
<dbReference type="AlphaFoldDB" id="A0AAD1XJB5"/>
<dbReference type="Proteomes" id="UP001295684">
    <property type="component" value="Unassembled WGS sequence"/>
</dbReference>